<dbReference type="FunFam" id="3.20.20.70:FF:000201">
    <property type="entry name" value="Hydroxymethylglutaryl-CoA lyase"/>
    <property type="match status" value="1"/>
</dbReference>
<keyword evidence="5 8" id="KW-0456">Lyase</keyword>
<evidence type="ECO:0000256" key="2">
    <source>
        <dbReference type="ARBA" id="ARBA00009405"/>
    </source>
</evidence>
<dbReference type="EC" id="4.1.3.4" evidence="3"/>
<proteinExistence type="inferred from homology"/>
<dbReference type="GO" id="GO:0004419">
    <property type="term" value="F:hydroxymethylglutaryl-CoA lyase activity"/>
    <property type="evidence" value="ECO:0007669"/>
    <property type="project" value="UniProtKB-EC"/>
</dbReference>
<evidence type="ECO:0000256" key="6">
    <source>
        <dbReference type="ARBA" id="ARBA00049877"/>
    </source>
</evidence>
<protein>
    <recommendedName>
        <fullName evidence="3">hydroxymethylglutaryl-CoA lyase</fullName>
        <ecNumber evidence="3">4.1.3.4</ecNumber>
    </recommendedName>
</protein>
<dbReference type="InterPro" id="IPR043594">
    <property type="entry name" value="HMGL"/>
</dbReference>
<comment type="catalytic activity">
    <reaction evidence="6">
        <text>(3S)-3-hydroxy-3-methylglutaryl-CoA = acetoacetate + acetyl-CoA</text>
        <dbReference type="Rhea" id="RHEA:24404"/>
        <dbReference type="ChEBI" id="CHEBI:13705"/>
        <dbReference type="ChEBI" id="CHEBI:43074"/>
        <dbReference type="ChEBI" id="CHEBI:57288"/>
        <dbReference type="EC" id="4.1.3.4"/>
    </reaction>
</comment>
<sequence>MSSLPTDVTIVEMGARDGLQNEATVSTEAKIDLINQLSLTGLTHIEAGSFVSPKWVPQMADSKHVLEKISRQPNVIYSALTPNLQGFEQAIQSKVNQVAIFTSSSESFCKKNINCSIAESLKRFEPLITEAKKYNIPVRGYLSCVADCPYDGATKPEQVAVIAKELFDLGCYEVSLGDTIGTGTPLRIGRMLEAVQRNIPINHLAVHFHDTWGQALANIYQALTMGVSVIDSSVAGLGGCPYAVGASGNVATEDVLYMCHGLGIETGVNLNDMAKAGWMICHILNKQPSSKVSLALR</sequence>
<dbReference type="EMBL" id="PYOC01000007">
    <property type="protein sequence ID" value="PSV45334.1"/>
    <property type="molecule type" value="Genomic_DNA"/>
</dbReference>
<dbReference type="Gene3D" id="3.20.20.70">
    <property type="entry name" value="Aldolase class I"/>
    <property type="match status" value="1"/>
</dbReference>
<organism evidence="8 9">
    <name type="scientific">Photobacterium indicum</name>
    <dbReference type="NCBI Taxonomy" id="81447"/>
    <lineage>
        <taxon>Bacteria</taxon>
        <taxon>Pseudomonadati</taxon>
        <taxon>Pseudomonadota</taxon>
        <taxon>Gammaproteobacteria</taxon>
        <taxon>Vibrionales</taxon>
        <taxon>Vibrionaceae</taxon>
        <taxon>Photobacterium</taxon>
    </lineage>
</organism>
<dbReference type="PROSITE" id="PS01062">
    <property type="entry name" value="HMG_COA_LYASE"/>
    <property type="match status" value="1"/>
</dbReference>
<dbReference type="Pfam" id="PF00682">
    <property type="entry name" value="HMGL-like"/>
    <property type="match status" value="1"/>
</dbReference>
<evidence type="ECO:0000256" key="3">
    <source>
        <dbReference type="ARBA" id="ARBA00012910"/>
    </source>
</evidence>
<dbReference type="SUPFAM" id="SSF51569">
    <property type="entry name" value="Aldolase"/>
    <property type="match status" value="1"/>
</dbReference>
<comment type="similarity">
    <text evidence="2">Belongs to the HMG-CoA lyase family.</text>
</comment>
<evidence type="ECO:0000256" key="5">
    <source>
        <dbReference type="ARBA" id="ARBA00023239"/>
    </source>
</evidence>
<feature type="domain" description="Pyruvate carboxyltransferase" evidence="7">
    <location>
        <begin position="8"/>
        <end position="274"/>
    </location>
</feature>
<dbReference type="PROSITE" id="PS50991">
    <property type="entry name" value="PYR_CT"/>
    <property type="match status" value="1"/>
</dbReference>
<evidence type="ECO:0000256" key="4">
    <source>
        <dbReference type="ARBA" id="ARBA00022723"/>
    </source>
</evidence>
<reference evidence="8 9" key="1">
    <citation type="submission" date="2018-03" db="EMBL/GenBank/DDBJ databases">
        <title>Whole genome sequencing of Histamine producing bacteria.</title>
        <authorList>
            <person name="Butler K."/>
        </authorList>
    </citation>
    <scope>NUCLEOTIDE SEQUENCE [LARGE SCALE GENOMIC DNA]</scope>
    <source>
        <strain evidence="8 9">ATCC 19614</strain>
    </source>
</reference>
<gene>
    <name evidence="8" type="ORF">C9J47_17930</name>
</gene>
<dbReference type="GO" id="GO:0046951">
    <property type="term" value="P:ketone body biosynthetic process"/>
    <property type="evidence" value="ECO:0007669"/>
    <property type="project" value="TreeGrafter"/>
</dbReference>
<dbReference type="InterPro" id="IPR000138">
    <property type="entry name" value="HMG_CoA_lyase_AS"/>
</dbReference>
<evidence type="ECO:0000313" key="9">
    <source>
        <dbReference type="Proteomes" id="UP000241803"/>
    </source>
</evidence>
<dbReference type="PANTHER" id="PTHR42738:SF7">
    <property type="entry name" value="HYDROXYMETHYLGLUTARYL-COA LYASE"/>
    <property type="match status" value="1"/>
</dbReference>
<dbReference type="InterPro" id="IPR013785">
    <property type="entry name" value="Aldolase_TIM"/>
</dbReference>
<dbReference type="PANTHER" id="PTHR42738">
    <property type="entry name" value="HYDROXYMETHYLGLUTARYL-COA LYASE"/>
    <property type="match status" value="1"/>
</dbReference>
<dbReference type="Proteomes" id="UP000241803">
    <property type="component" value="Unassembled WGS sequence"/>
</dbReference>
<dbReference type="AlphaFoldDB" id="A0A2T3L613"/>
<comment type="caution">
    <text evidence="8">The sequence shown here is derived from an EMBL/GenBank/DDBJ whole genome shotgun (WGS) entry which is preliminary data.</text>
</comment>
<name>A0A2T3L613_9GAMM</name>
<evidence type="ECO:0000259" key="7">
    <source>
        <dbReference type="PROSITE" id="PS50991"/>
    </source>
</evidence>
<evidence type="ECO:0000313" key="8">
    <source>
        <dbReference type="EMBL" id="PSV45334.1"/>
    </source>
</evidence>
<keyword evidence="9" id="KW-1185">Reference proteome</keyword>
<evidence type="ECO:0000256" key="1">
    <source>
        <dbReference type="ARBA" id="ARBA00005143"/>
    </source>
</evidence>
<dbReference type="CDD" id="cd07938">
    <property type="entry name" value="DRE_TIM_HMGL"/>
    <property type="match status" value="1"/>
</dbReference>
<dbReference type="NCBIfam" id="NF004283">
    <property type="entry name" value="PRK05692.1"/>
    <property type="match status" value="1"/>
</dbReference>
<keyword evidence="4" id="KW-0479">Metal-binding</keyword>
<dbReference type="GO" id="GO:0046872">
    <property type="term" value="F:metal ion binding"/>
    <property type="evidence" value="ECO:0007669"/>
    <property type="project" value="UniProtKB-KW"/>
</dbReference>
<dbReference type="GO" id="GO:0006552">
    <property type="term" value="P:L-leucine catabolic process"/>
    <property type="evidence" value="ECO:0007669"/>
    <property type="project" value="TreeGrafter"/>
</dbReference>
<dbReference type="InterPro" id="IPR000891">
    <property type="entry name" value="PYR_CT"/>
</dbReference>
<comment type="pathway">
    <text evidence="1">Metabolic intermediate metabolism; (S)-3-hydroxy-3-methylglutaryl-CoA degradation; acetoacetate from (S)-3-hydroxy-3-methylglutaryl-CoA: step 1/1.</text>
</comment>
<accession>A0A2T3L613</accession>
<dbReference type="UniPathway" id="UPA00896">
    <property type="reaction ID" value="UER00863"/>
</dbReference>